<feature type="active site" description="Charge relay system" evidence="7">
    <location>
        <position position="84"/>
    </location>
</feature>
<evidence type="ECO:0000256" key="5">
    <source>
        <dbReference type="ARBA" id="ARBA00022917"/>
    </source>
</evidence>
<dbReference type="NCBIfam" id="TIGR00132">
    <property type="entry name" value="gatA"/>
    <property type="match status" value="1"/>
</dbReference>
<feature type="active site" description="Charge relay system" evidence="7">
    <location>
        <position position="159"/>
    </location>
</feature>
<dbReference type="InterPro" id="IPR020556">
    <property type="entry name" value="Amidase_CS"/>
</dbReference>
<evidence type="ECO:0000256" key="2">
    <source>
        <dbReference type="ARBA" id="ARBA00022598"/>
    </source>
</evidence>
<keyword evidence="5 7" id="KW-0648">Protein biosynthesis</keyword>
<dbReference type="Proteomes" id="UP000178743">
    <property type="component" value="Unassembled WGS sequence"/>
</dbReference>
<dbReference type="SUPFAM" id="SSF75304">
    <property type="entry name" value="Amidase signature (AS) enzymes"/>
    <property type="match status" value="1"/>
</dbReference>
<evidence type="ECO:0000313" key="10">
    <source>
        <dbReference type="EMBL" id="OGF72584.1"/>
    </source>
</evidence>
<keyword evidence="3 7" id="KW-0547">Nucleotide-binding</keyword>
<dbReference type="EMBL" id="MFHP01000019">
    <property type="protein sequence ID" value="OGF72584.1"/>
    <property type="molecule type" value="Genomic_DNA"/>
</dbReference>
<evidence type="ECO:0000313" key="11">
    <source>
        <dbReference type="Proteomes" id="UP000178743"/>
    </source>
</evidence>
<feature type="active site" description="Acyl-ester intermediate" evidence="7">
    <location>
        <position position="183"/>
    </location>
</feature>
<feature type="region of interest" description="Disordered" evidence="8">
    <location>
        <begin position="139"/>
        <end position="159"/>
    </location>
</feature>
<comment type="catalytic activity">
    <reaction evidence="6 7">
        <text>L-glutamyl-tRNA(Gln) + L-glutamine + ATP + H2O = L-glutaminyl-tRNA(Gln) + L-glutamate + ADP + phosphate + H(+)</text>
        <dbReference type="Rhea" id="RHEA:17521"/>
        <dbReference type="Rhea" id="RHEA-COMP:9681"/>
        <dbReference type="Rhea" id="RHEA-COMP:9684"/>
        <dbReference type="ChEBI" id="CHEBI:15377"/>
        <dbReference type="ChEBI" id="CHEBI:15378"/>
        <dbReference type="ChEBI" id="CHEBI:29985"/>
        <dbReference type="ChEBI" id="CHEBI:30616"/>
        <dbReference type="ChEBI" id="CHEBI:43474"/>
        <dbReference type="ChEBI" id="CHEBI:58359"/>
        <dbReference type="ChEBI" id="CHEBI:78520"/>
        <dbReference type="ChEBI" id="CHEBI:78521"/>
        <dbReference type="ChEBI" id="CHEBI:456216"/>
        <dbReference type="EC" id="6.3.5.7"/>
    </reaction>
</comment>
<keyword evidence="2 7" id="KW-0436">Ligase</keyword>
<comment type="caution">
    <text evidence="10">The sequence shown here is derived from an EMBL/GenBank/DDBJ whole genome shotgun (WGS) entry which is preliminary data.</text>
</comment>
<dbReference type="GO" id="GO:0050567">
    <property type="term" value="F:glutaminyl-tRNA synthase (glutamine-hydrolyzing) activity"/>
    <property type="evidence" value="ECO:0007669"/>
    <property type="project" value="UniProtKB-UniRule"/>
</dbReference>
<dbReference type="GO" id="GO:0006412">
    <property type="term" value="P:translation"/>
    <property type="evidence" value="ECO:0007669"/>
    <property type="project" value="UniProtKB-UniRule"/>
</dbReference>
<comment type="function">
    <text evidence="7">Allows the formation of correctly charged Gln-tRNA(Gln) through the transamidation of misacylated Glu-tRNA(Gln) in organisms which lack glutaminyl-tRNA synthetase. The reaction takes place in the presence of glutamine and ATP through an activated gamma-phospho-Glu-tRNA(Gln).</text>
</comment>
<evidence type="ECO:0000256" key="1">
    <source>
        <dbReference type="ARBA" id="ARBA00008069"/>
    </source>
</evidence>
<dbReference type="GO" id="GO:0030956">
    <property type="term" value="C:glutamyl-tRNA(Gln) amidotransferase complex"/>
    <property type="evidence" value="ECO:0007669"/>
    <property type="project" value="InterPro"/>
</dbReference>
<dbReference type="PROSITE" id="PS00571">
    <property type="entry name" value="AMIDASES"/>
    <property type="match status" value="1"/>
</dbReference>
<comment type="similarity">
    <text evidence="1 7">Belongs to the amidase family. GatA subfamily.</text>
</comment>
<evidence type="ECO:0000256" key="8">
    <source>
        <dbReference type="SAM" id="MobiDB-lite"/>
    </source>
</evidence>
<evidence type="ECO:0000256" key="7">
    <source>
        <dbReference type="HAMAP-Rule" id="MF_00120"/>
    </source>
</evidence>
<name>A0A1F5WAB3_9BACT</name>
<dbReference type="InterPro" id="IPR004412">
    <property type="entry name" value="GatA"/>
</dbReference>
<protein>
    <recommendedName>
        <fullName evidence="7">Glutamyl-tRNA(Gln) amidotransferase subunit A</fullName>
        <shortName evidence="7">Glu-ADT subunit A</shortName>
        <ecNumber evidence="7">6.3.5.7</ecNumber>
    </recommendedName>
</protein>
<sequence>MTIKEFHEKLKNRKISAREVAISYLDKIKKENSKLNVYLEVFSAEGGSASGGEYDVLNQAKEIDERVASGETPGELWGVPIAVKDNILIRGKIASAASKILGNYVASYDAFVVEKLKKAGAIFLGRTNMDEFAMGSSTENSAYGPAKNPRDLSRVPGGSSGGSAAAVAGGLAMAALGSDTGGSIRQPAAFCGVVGLKPTYGAVSRSGLIAMASSLDQIGPIAQTVGDSEILFNAIHGKDGMDSTSVSTNTKSDFNQSLIEVGLQSIKRIGIPKEYFGDGLDFGIRKSIEEIIKKLEKNYEIREVSLPHTKYALACYYIIMPAEVSSNIARYDGIRYGVRTEWDSMIETYKKSRGGGIGLEVKRRILLGTYVLSAGYYDAYYSRAQRVRALVKQDFEKAFSEVDLILCPTTPTAPFKFGEKSDPLSMYLSDIYTIPANLAGVPALTLSSGVQLIAPHFEEDRLFAIGKFIEHD</sequence>
<accession>A0A1F5WAB3</accession>
<keyword evidence="4 7" id="KW-0067">ATP-binding</keyword>
<dbReference type="PANTHER" id="PTHR11895">
    <property type="entry name" value="TRANSAMIDASE"/>
    <property type="match status" value="1"/>
</dbReference>
<evidence type="ECO:0000256" key="4">
    <source>
        <dbReference type="ARBA" id="ARBA00022840"/>
    </source>
</evidence>
<dbReference type="AlphaFoldDB" id="A0A1F5WAB3"/>
<organism evidence="10 11">
    <name type="scientific">Candidatus Giovannonibacteria bacterium RIFCSPHIGHO2_02_FULL_45_40</name>
    <dbReference type="NCBI Taxonomy" id="1798337"/>
    <lineage>
        <taxon>Bacteria</taxon>
        <taxon>Candidatus Giovannoniibacteriota</taxon>
    </lineage>
</organism>
<dbReference type="EC" id="6.3.5.7" evidence="7"/>
<evidence type="ECO:0000256" key="3">
    <source>
        <dbReference type="ARBA" id="ARBA00022741"/>
    </source>
</evidence>
<dbReference type="HAMAP" id="MF_00120">
    <property type="entry name" value="GatA"/>
    <property type="match status" value="1"/>
</dbReference>
<dbReference type="InterPro" id="IPR036928">
    <property type="entry name" value="AS_sf"/>
</dbReference>
<dbReference type="InterPro" id="IPR023631">
    <property type="entry name" value="Amidase_dom"/>
</dbReference>
<gene>
    <name evidence="7" type="primary">gatA</name>
    <name evidence="10" type="ORF">A3C05_03390</name>
</gene>
<evidence type="ECO:0000256" key="6">
    <source>
        <dbReference type="ARBA" id="ARBA00047407"/>
    </source>
</evidence>
<proteinExistence type="inferred from homology"/>
<dbReference type="Pfam" id="PF01425">
    <property type="entry name" value="Amidase"/>
    <property type="match status" value="1"/>
</dbReference>
<feature type="domain" description="Amidase" evidence="9">
    <location>
        <begin position="23"/>
        <end position="462"/>
    </location>
</feature>
<evidence type="ECO:0000259" key="9">
    <source>
        <dbReference type="Pfam" id="PF01425"/>
    </source>
</evidence>
<dbReference type="Gene3D" id="3.90.1300.10">
    <property type="entry name" value="Amidase signature (AS) domain"/>
    <property type="match status" value="1"/>
</dbReference>
<reference evidence="10 11" key="1">
    <citation type="journal article" date="2016" name="Nat. Commun.">
        <title>Thousands of microbial genomes shed light on interconnected biogeochemical processes in an aquifer system.</title>
        <authorList>
            <person name="Anantharaman K."/>
            <person name="Brown C.T."/>
            <person name="Hug L.A."/>
            <person name="Sharon I."/>
            <person name="Castelle C.J."/>
            <person name="Probst A.J."/>
            <person name="Thomas B.C."/>
            <person name="Singh A."/>
            <person name="Wilkins M.J."/>
            <person name="Karaoz U."/>
            <person name="Brodie E.L."/>
            <person name="Williams K.H."/>
            <person name="Hubbard S.S."/>
            <person name="Banfield J.F."/>
        </authorList>
    </citation>
    <scope>NUCLEOTIDE SEQUENCE [LARGE SCALE GENOMIC DNA]</scope>
</reference>
<dbReference type="InterPro" id="IPR000120">
    <property type="entry name" value="Amidase"/>
</dbReference>
<dbReference type="PANTHER" id="PTHR11895:SF151">
    <property type="entry name" value="GLUTAMYL-TRNA(GLN) AMIDOTRANSFERASE SUBUNIT A"/>
    <property type="match status" value="1"/>
</dbReference>
<comment type="subunit">
    <text evidence="7">Heterotrimer of A, B and C subunits.</text>
</comment>
<dbReference type="GO" id="GO:0005524">
    <property type="term" value="F:ATP binding"/>
    <property type="evidence" value="ECO:0007669"/>
    <property type="project" value="UniProtKB-KW"/>
</dbReference>